<evidence type="ECO:0000313" key="3">
    <source>
        <dbReference type="EMBL" id="NXT32370.1"/>
    </source>
</evidence>
<feature type="compositionally biased region" description="Gly residues" evidence="1">
    <location>
        <begin position="105"/>
        <end position="116"/>
    </location>
</feature>
<accession>A0A7L3BRC5</accession>
<dbReference type="PANTHER" id="PTHR11365">
    <property type="entry name" value="5-OXOPROLINASE RELATED"/>
    <property type="match status" value="1"/>
</dbReference>
<dbReference type="Pfam" id="PF02538">
    <property type="entry name" value="Hydantoinase_B"/>
    <property type="match status" value="2"/>
</dbReference>
<evidence type="ECO:0000313" key="4">
    <source>
        <dbReference type="Proteomes" id="UP000555367"/>
    </source>
</evidence>
<dbReference type="GO" id="GO:0006749">
    <property type="term" value="P:glutathione metabolic process"/>
    <property type="evidence" value="ECO:0007669"/>
    <property type="project" value="TreeGrafter"/>
</dbReference>
<comment type="caution">
    <text evidence="3">The sequence shown here is derived from an EMBL/GenBank/DDBJ whole genome shotgun (WGS) entry which is preliminary data.</text>
</comment>
<dbReference type="PANTHER" id="PTHR11365:SF2">
    <property type="entry name" value="5-OXOPROLINASE"/>
    <property type="match status" value="1"/>
</dbReference>
<dbReference type="InterPro" id="IPR045079">
    <property type="entry name" value="Oxoprolinase-like"/>
</dbReference>
<dbReference type="AlphaFoldDB" id="A0A7L3BRC5"/>
<feature type="region of interest" description="Disordered" evidence="1">
    <location>
        <begin position="87"/>
        <end position="136"/>
    </location>
</feature>
<gene>
    <name evidence="3" type="primary">Oplah_0</name>
    <name evidence="3" type="ORF">PELURI_R15840</name>
</gene>
<dbReference type="InterPro" id="IPR003692">
    <property type="entry name" value="Hydantoinase_B"/>
</dbReference>
<organism evidence="3 4">
    <name type="scientific">Pelecanoides urinatrix</name>
    <name type="common">Common diving petrel</name>
    <name type="synonym">Procellaria urinatrix</name>
    <dbReference type="NCBI Taxonomy" id="37079"/>
    <lineage>
        <taxon>Eukaryota</taxon>
        <taxon>Metazoa</taxon>
        <taxon>Chordata</taxon>
        <taxon>Craniata</taxon>
        <taxon>Vertebrata</taxon>
        <taxon>Euteleostomi</taxon>
        <taxon>Archelosauria</taxon>
        <taxon>Archosauria</taxon>
        <taxon>Dinosauria</taxon>
        <taxon>Saurischia</taxon>
        <taxon>Theropoda</taxon>
        <taxon>Coelurosauria</taxon>
        <taxon>Aves</taxon>
        <taxon>Neognathae</taxon>
        <taxon>Neoaves</taxon>
        <taxon>Aequornithes</taxon>
        <taxon>Procellariiformes</taxon>
        <taxon>Procellariidae</taxon>
        <taxon>Pelecanoides</taxon>
    </lineage>
</organism>
<proteinExistence type="predicted"/>
<dbReference type="EMBL" id="VZTQ01001833">
    <property type="protein sequence ID" value="NXT32370.1"/>
    <property type="molecule type" value="Genomic_DNA"/>
</dbReference>
<evidence type="ECO:0000259" key="2">
    <source>
        <dbReference type="Pfam" id="PF02538"/>
    </source>
</evidence>
<feature type="non-terminal residue" evidence="3">
    <location>
        <position position="1"/>
    </location>
</feature>
<reference evidence="3 4" key="1">
    <citation type="submission" date="2019-09" db="EMBL/GenBank/DDBJ databases">
        <title>Bird 10,000 Genomes (B10K) Project - Family phase.</title>
        <authorList>
            <person name="Zhang G."/>
        </authorList>
    </citation>
    <scope>NUCLEOTIDE SEQUENCE [LARGE SCALE GENOMIC DNA]</scope>
    <source>
        <strain evidence="3">B10K-DU-012-45</strain>
    </source>
</reference>
<name>A0A7L3BRC5_PELUR</name>
<feature type="compositionally biased region" description="Pro residues" evidence="1">
    <location>
        <begin position="42"/>
        <end position="61"/>
    </location>
</feature>
<feature type="domain" description="Hydantoinase B/oxoprolinase" evidence="2">
    <location>
        <begin position="60"/>
        <end position="113"/>
    </location>
</feature>
<dbReference type="GO" id="GO:0017168">
    <property type="term" value="F:5-oxoprolinase (ATP-hydrolyzing) activity"/>
    <property type="evidence" value="ECO:0007669"/>
    <property type="project" value="TreeGrafter"/>
</dbReference>
<dbReference type="Proteomes" id="UP000555367">
    <property type="component" value="Unassembled WGS sequence"/>
</dbReference>
<dbReference type="OrthoDB" id="3643at2759"/>
<feature type="domain" description="Hydantoinase B/oxoprolinase" evidence="2">
    <location>
        <begin position="1"/>
        <end position="38"/>
    </location>
</feature>
<sequence length="147" mass="15532">AGRCRGGDGVIRELLFREDMVLSVLSERRAIRPYGLQGERGPPWPPPGPPRDPRPPPPSPLPLLGGSPGAPGLNLLLRRDGRTVNLGAKTSVPVEPGDVFRLQTPGGGGFGSPGDGGDPEEAVEPPAPRSFAERGSLFEYRRAQEAV</sequence>
<feature type="compositionally biased region" description="Low complexity" evidence="1">
    <location>
        <begin position="62"/>
        <end position="74"/>
    </location>
</feature>
<dbReference type="GO" id="GO:0005829">
    <property type="term" value="C:cytosol"/>
    <property type="evidence" value="ECO:0007669"/>
    <property type="project" value="TreeGrafter"/>
</dbReference>
<keyword evidence="4" id="KW-1185">Reference proteome</keyword>
<feature type="region of interest" description="Disordered" evidence="1">
    <location>
        <begin position="31"/>
        <end position="74"/>
    </location>
</feature>
<feature type="non-terminal residue" evidence="3">
    <location>
        <position position="147"/>
    </location>
</feature>
<protein>
    <submittedName>
        <fullName evidence="3">OPLA oxoprolinase</fullName>
    </submittedName>
</protein>
<evidence type="ECO:0000256" key="1">
    <source>
        <dbReference type="SAM" id="MobiDB-lite"/>
    </source>
</evidence>